<name>A0ABT5ZKR1_9ACTN</name>
<dbReference type="InterPro" id="IPR016181">
    <property type="entry name" value="Acyl_CoA_acyltransferase"/>
</dbReference>
<dbReference type="InterPro" id="IPR036514">
    <property type="entry name" value="SGNH_hydro_sf"/>
</dbReference>
<proteinExistence type="predicted"/>
<dbReference type="InterPro" id="IPR049369">
    <property type="entry name" value="BF1531-like_N"/>
</dbReference>
<dbReference type="EMBL" id="JARJBC010000007">
    <property type="protein sequence ID" value="MDF3290276.1"/>
    <property type="molecule type" value="Genomic_DNA"/>
</dbReference>
<dbReference type="InterPro" id="IPR010033">
    <property type="entry name" value="HAD_SF_ppase_IIIC"/>
</dbReference>
<dbReference type="InterPro" id="IPR036412">
    <property type="entry name" value="HAD-like_sf"/>
</dbReference>
<dbReference type="NCBIfam" id="TIGR01681">
    <property type="entry name" value="HAD-SF-IIIC"/>
    <property type="match status" value="1"/>
</dbReference>
<dbReference type="Gene3D" id="3.40.50.1000">
    <property type="entry name" value="HAD superfamily/HAD-like"/>
    <property type="match status" value="1"/>
</dbReference>
<organism evidence="2 3">
    <name type="scientific">Streptomyces silvisoli</name>
    <dbReference type="NCBI Taxonomy" id="3034235"/>
    <lineage>
        <taxon>Bacteria</taxon>
        <taxon>Bacillati</taxon>
        <taxon>Actinomycetota</taxon>
        <taxon>Actinomycetes</taxon>
        <taxon>Kitasatosporales</taxon>
        <taxon>Streptomycetaceae</taxon>
        <taxon>Streptomyces</taxon>
    </lineage>
</organism>
<dbReference type="Proteomes" id="UP001216579">
    <property type="component" value="Unassembled WGS sequence"/>
</dbReference>
<evidence type="ECO:0000313" key="3">
    <source>
        <dbReference type="Proteomes" id="UP001216579"/>
    </source>
</evidence>
<comment type="caution">
    <text evidence="2">The sequence shown here is derived from an EMBL/GenBank/DDBJ whole genome shotgun (WGS) entry which is preliminary data.</text>
</comment>
<evidence type="ECO:0000313" key="2">
    <source>
        <dbReference type="EMBL" id="MDF3290276.1"/>
    </source>
</evidence>
<evidence type="ECO:0000259" key="1">
    <source>
        <dbReference type="Pfam" id="PF21211"/>
    </source>
</evidence>
<dbReference type="RefSeq" id="WP_276093713.1">
    <property type="nucleotide sequence ID" value="NZ_JARJBC010000007.1"/>
</dbReference>
<dbReference type="Pfam" id="PF21211">
    <property type="entry name" value="FkbH_N"/>
    <property type="match status" value="1"/>
</dbReference>
<accession>A0ABT5ZKR1</accession>
<sequence>MMEKESGDRVNSVVPMATPDWPGVLNALRGRNDRRLWQEAARRLEREPEARRHAQRQVSLTILATHTADFLASFLPVAALSVGIDLEVRRIPYGQLDTAVLDPAGPLQIDPPDYVLLCGTAEDLQLTHGPADAVVDAAVRRWSGLWQKIRDDIGARVVQCLFVSPADDVYGNAASWSLSSLTSLTTRINSELVRQSEEGGALFVDCERLASEAGRRNWHDPRYWDTVRQPVAMSALPLLARTVAGVLAADLGLTRRCLAVDLDNTLWAGVLGEDGPGGVTVTDAFARFQLYLQSLRQRGMALAVASKNDSALALRALEEVPGMRLTRDDFSVVVADWRPKSAQLREIAQRLGLRPQALAFVDDNRAERAEVVNRLPDVDVVPLPNHPAYFVAALAGRPTLEMGHPAADELARASSYARLPEVEELRVASDSLDTFLSSLRMRAQILPLSSHTLDRAAQLLQKTNQFNLTSHRHTREHLQRLLHQSDWICFTLALRDRFADHGTVGLVLVHASDDVADIDTLLLSCRIIGRTAERKLLAYVGEAARAAGCSVLRGRYIPTGRNSLVADVYPNLGFRSIEVKPEPDGDSLYEYRLADGGPTDTPHILDESV</sequence>
<dbReference type="Gene3D" id="3.40.50.1110">
    <property type="entry name" value="SGNH hydrolase"/>
    <property type="match status" value="1"/>
</dbReference>
<dbReference type="InterPro" id="IPR023214">
    <property type="entry name" value="HAD_sf"/>
</dbReference>
<dbReference type="InterPro" id="IPR010037">
    <property type="entry name" value="FkbH_domain"/>
</dbReference>
<protein>
    <submittedName>
        <fullName evidence="2">HAD-IIIC family phosphatase</fullName>
    </submittedName>
</protein>
<dbReference type="SUPFAM" id="SSF56784">
    <property type="entry name" value="HAD-like"/>
    <property type="match status" value="1"/>
</dbReference>
<dbReference type="NCBIfam" id="TIGR01686">
    <property type="entry name" value="FkbH"/>
    <property type="match status" value="1"/>
</dbReference>
<keyword evidence="3" id="KW-1185">Reference proteome</keyword>
<dbReference type="SUPFAM" id="SSF55729">
    <property type="entry name" value="Acyl-CoA N-acyltransferases (Nat)"/>
    <property type="match status" value="1"/>
</dbReference>
<reference evidence="2 3" key="1">
    <citation type="submission" date="2023-03" db="EMBL/GenBank/DDBJ databases">
        <title>Draft genome sequence of Streptomyces sp. RB6PN23 isolated from peat swamp forest in Thailand.</title>
        <authorList>
            <person name="Klaysubun C."/>
            <person name="Duangmal K."/>
        </authorList>
    </citation>
    <scope>NUCLEOTIDE SEQUENCE [LARGE SCALE GENOMIC DNA]</scope>
    <source>
        <strain evidence="2 3">RB6PN23</strain>
    </source>
</reference>
<gene>
    <name evidence="2" type="ORF">P3G67_13675</name>
</gene>
<feature type="domain" description="BF1531-like N-terminal" evidence="1">
    <location>
        <begin position="60"/>
        <end position="247"/>
    </location>
</feature>